<dbReference type="Proteomes" id="UP001204953">
    <property type="component" value="Unassembled WGS sequence"/>
</dbReference>
<comment type="caution">
    <text evidence="6">The sequence shown here is derived from an EMBL/GenBank/DDBJ whole genome shotgun (WGS) entry which is preliminary data.</text>
</comment>
<organism evidence="6 7">
    <name type="scientific">Limnofasciculus baicalensis BBK-W-15</name>
    <dbReference type="NCBI Taxonomy" id="2699891"/>
    <lineage>
        <taxon>Bacteria</taxon>
        <taxon>Bacillati</taxon>
        <taxon>Cyanobacteriota</taxon>
        <taxon>Cyanophyceae</taxon>
        <taxon>Coleofasciculales</taxon>
        <taxon>Coleofasciculaceae</taxon>
        <taxon>Limnofasciculus</taxon>
        <taxon>Limnofasciculus baicalensis</taxon>
    </lineage>
</organism>
<dbReference type="EMBL" id="JAMZMM010000368">
    <property type="protein sequence ID" value="MCP2731643.1"/>
    <property type="molecule type" value="Genomic_DNA"/>
</dbReference>
<comment type="subcellular location">
    <subcellularLocation>
        <location evidence="1">Membrane</location>
        <topology evidence="1">Single-pass membrane protein</topology>
    </subcellularLocation>
</comment>
<gene>
    <name evidence="6" type="ORF">NJ959_24755</name>
</gene>
<dbReference type="GO" id="GO:0005886">
    <property type="term" value="C:plasma membrane"/>
    <property type="evidence" value="ECO:0007669"/>
    <property type="project" value="InterPro"/>
</dbReference>
<evidence type="ECO:0000256" key="4">
    <source>
        <dbReference type="ARBA" id="ARBA00023136"/>
    </source>
</evidence>
<evidence type="ECO:0000313" key="6">
    <source>
        <dbReference type="EMBL" id="MCP2731643.1"/>
    </source>
</evidence>
<proteinExistence type="predicted"/>
<evidence type="ECO:0000256" key="2">
    <source>
        <dbReference type="ARBA" id="ARBA00022692"/>
    </source>
</evidence>
<dbReference type="Pfam" id="PF04357">
    <property type="entry name" value="TamB"/>
    <property type="match status" value="1"/>
</dbReference>
<dbReference type="PANTHER" id="PTHR34457">
    <property type="entry name" value="EMBRYO DEFECTIVE 2410"/>
    <property type="match status" value="1"/>
</dbReference>
<evidence type="ECO:0000313" key="7">
    <source>
        <dbReference type="Proteomes" id="UP001204953"/>
    </source>
</evidence>
<evidence type="ECO:0000256" key="1">
    <source>
        <dbReference type="ARBA" id="ARBA00004167"/>
    </source>
</evidence>
<feature type="domain" description="Translocation and assembly module TamB C-terminal" evidence="5">
    <location>
        <begin position="805"/>
        <end position="1173"/>
    </location>
</feature>
<dbReference type="GO" id="GO:0009306">
    <property type="term" value="P:protein secretion"/>
    <property type="evidence" value="ECO:0007669"/>
    <property type="project" value="InterPro"/>
</dbReference>
<dbReference type="RefSeq" id="WP_254014378.1">
    <property type="nucleotide sequence ID" value="NZ_JAMZMM010000368.1"/>
</dbReference>
<feature type="non-terminal residue" evidence="6">
    <location>
        <position position="1"/>
    </location>
</feature>
<accession>A0AAE3GXH7</accession>
<protein>
    <submittedName>
        <fullName evidence="6">Translocation/assembly module TamB domain-containing protein</fullName>
    </submittedName>
</protein>
<keyword evidence="3" id="KW-1133">Transmembrane helix</keyword>
<keyword evidence="4" id="KW-0472">Membrane</keyword>
<keyword evidence="2" id="KW-0812">Transmembrane</keyword>
<dbReference type="InterPro" id="IPR007452">
    <property type="entry name" value="TamB_C"/>
</dbReference>
<dbReference type="AlphaFoldDB" id="A0AAE3GXH7"/>
<evidence type="ECO:0000259" key="5">
    <source>
        <dbReference type="Pfam" id="PF04357"/>
    </source>
</evidence>
<dbReference type="PANTHER" id="PTHR34457:SF3">
    <property type="entry name" value="PROTEIN TIC236, CHLOROPLASTIC"/>
    <property type="match status" value="1"/>
</dbReference>
<evidence type="ECO:0000256" key="3">
    <source>
        <dbReference type="ARBA" id="ARBA00022989"/>
    </source>
</evidence>
<sequence length="1173" mass="123733">DGVNLAGLVPQLPPQFAGSIAGKFNLTGNLANLSPSSITGSGSGSVNIGEGRINLLDVELADGSFRTNIQTDGVNLAGLVPQLPPQFAGSIAGKFNLTGNLANLSPSSITGSGSGSVNIVGGTIAATNIVLTKGTFQATVASTNIQLQQISHQLRGILDGAINIVGNLANLTPTAITQSLRVDGKLNFSEGIPGIKGPLATAFRWRGDGIEIQEATAPGLSASGFVGINLNRGISPSAITNVNLDIAAKDINLQQIAAYLPPTAANLKVGGNLDFAGKIEGTIAAPNIRGDLELENLIINDIAFEPLLKGGVNTDSGGGYQLNLKGENDRIEVALGKDYLPISFNIRQGSAIAQGTRKQDNLQVTAQNFPINIIQKVAPLPGAFATQPLAGDISGNLDINLKTFDITVNNLAIAGSIFDRTLGNQTKPGNNQYIISGKLTSTHQGPQFQGKVDVVEGQLPVLVALWQLFDVTKANPRFPTPPEITQVGLPESHLQIQLRRFSEITALLAQQKAKRKETSPLPELSEIDGIFTGSINLAANLASGINAEFDIQGKDWQWGAFQTSQVIAKGSFKDSVLTLLPVRIEAGDSIATFSGTIGGETQSGKLQLENVPIALIREFVNLPPAIGFGGKINGSATLAGNLANPQARGELTVVDASLNQEKVQSVVGSFSYNNARLNFAADSILAANSDPITITGSIPYKLPFPDAISPDNNKLNLDINVKDKGLAILDILSRQQIVWLDGKGDVNVKIEGIFDQEKGRPTDLIANGTAIVSDAKIAAQTLPEPLTNVAGEIQFNFDQIDVKSFSGNFGGGQITASGTLPISEPVPQTNPLTVNIPDLALNLKGLYSGAVKGNITLAGAALAPVLTGKLELFNGRIPLPDEASSAVSVSAETDTGIPVEFNNLEITLGKDIQIRQAPILNFLAEGILTINGSLNNMKPKGEIDLRRGQVNIFTTQFRLAGGYNNKARFIPDRGFDPELDVQLVTSVAEATQRRLPNDPQSAEISDTVNTSFGSVQTVRVQAKVLGPASQLADRLELTSTPARSESEIVALLGGGFVDTFGRGDSTLGLANLAGSALLGNVGNFIGDTLRLSEFRLFPTIITNDERRTSSLGLAAEAGIDITRNLSISVLKELTTDQPAQYNLRYRINDNILLRGGTDFSGDSRAVIEYERRF</sequence>
<dbReference type="InterPro" id="IPR053022">
    <property type="entry name" value="Chloroplast_translocon_comp"/>
</dbReference>
<keyword evidence="7" id="KW-1185">Reference proteome</keyword>
<name>A0AAE3GXH7_9CYAN</name>
<reference evidence="6" key="1">
    <citation type="submission" date="2022-06" db="EMBL/GenBank/DDBJ databases">
        <title>New cyanobacteria of genus Symplocastrum in benthos of Lake Baikal.</title>
        <authorList>
            <person name="Sorokovikova E."/>
            <person name="Tikhonova I."/>
            <person name="Krasnopeev A."/>
            <person name="Evseev P."/>
            <person name="Gladkikh A."/>
            <person name="Belykh O."/>
        </authorList>
    </citation>
    <scope>NUCLEOTIDE SEQUENCE</scope>
    <source>
        <strain evidence="6">BBK-W-15</strain>
    </source>
</reference>